<proteinExistence type="predicted"/>
<comment type="caution">
    <text evidence="1">The sequence shown here is derived from an EMBL/GenBank/DDBJ whole genome shotgun (WGS) entry which is preliminary data.</text>
</comment>
<dbReference type="Proteomes" id="UP001148838">
    <property type="component" value="Unassembled WGS sequence"/>
</dbReference>
<name>A0ABQ8TYF4_PERAM</name>
<gene>
    <name evidence="1" type="ORF">ANN_02319</name>
</gene>
<sequence>MGRSVLLNELLKEAGATAQLSYRTLGVPCSAERCRKFRKQELNERFCHCDVVYVPPILTTLPELRKRISTIIEKKKCFREFGENGSKVVAVKGDIKRALEVHSEEKVTPVLCRRYCDMYSNQEKIHDGTLRLTRRGNSDNVQIGRHLIHRLCEYGKFNSKMAQLLGLHAHLI</sequence>
<evidence type="ECO:0000313" key="2">
    <source>
        <dbReference type="Proteomes" id="UP001148838"/>
    </source>
</evidence>
<dbReference type="EMBL" id="JAJSOF020000001">
    <property type="protein sequence ID" value="KAJ4450886.1"/>
    <property type="molecule type" value="Genomic_DNA"/>
</dbReference>
<accession>A0ABQ8TYF4</accession>
<evidence type="ECO:0000313" key="1">
    <source>
        <dbReference type="EMBL" id="KAJ4450886.1"/>
    </source>
</evidence>
<organism evidence="1 2">
    <name type="scientific">Periplaneta americana</name>
    <name type="common">American cockroach</name>
    <name type="synonym">Blatta americana</name>
    <dbReference type="NCBI Taxonomy" id="6978"/>
    <lineage>
        <taxon>Eukaryota</taxon>
        <taxon>Metazoa</taxon>
        <taxon>Ecdysozoa</taxon>
        <taxon>Arthropoda</taxon>
        <taxon>Hexapoda</taxon>
        <taxon>Insecta</taxon>
        <taxon>Pterygota</taxon>
        <taxon>Neoptera</taxon>
        <taxon>Polyneoptera</taxon>
        <taxon>Dictyoptera</taxon>
        <taxon>Blattodea</taxon>
        <taxon>Blattoidea</taxon>
        <taxon>Blattidae</taxon>
        <taxon>Blattinae</taxon>
        <taxon>Periplaneta</taxon>
    </lineage>
</organism>
<protein>
    <submittedName>
        <fullName evidence="1">Uncharacterized protein</fullName>
    </submittedName>
</protein>
<keyword evidence="2" id="KW-1185">Reference proteome</keyword>
<reference evidence="1 2" key="1">
    <citation type="journal article" date="2022" name="Allergy">
        <title>Genome assembly and annotation of Periplaneta americana reveal a comprehensive cockroach allergen profile.</title>
        <authorList>
            <person name="Wang L."/>
            <person name="Xiong Q."/>
            <person name="Saelim N."/>
            <person name="Wang L."/>
            <person name="Nong W."/>
            <person name="Wan A.T."/>
            <person name="Shi M."/>
            <person name="Liu X."/>
            <person name="Cao Q."/>
            <person name="Hui J.H.L."/>
            <person name="Sookrung N."/>
            <person name="Leung T.F."/>
            <person name="Tungtrongchitr A."/>
            <person name="Tsui S.K.W."/>
        </authorList>
    </citation>
    <scope>NUCLEOTIDE SEQUENCE [LARGE SCALE GENOMIC DNA]</scope>
    <source>
        <strain evidence="1">PWHHKU_190912</strain>
    </source>
</reference>